<reference evidence="2 3" key="2">
    <citation type="submission" date="2014-09" db="EMBL/GenBank/DDBJ databases">
        <authorList>
            <consortium name="NBRP consortium"/>
            <person name="Sawabe T."/>
            <person name="Meirelles P."/>
            <person name="Nakanishi M."/>
            <person name="Sayaka M."/>
            <person name="Hattori M."/>
            <person name="Ohkuma M."/>
        </authorList>
    </citation>
    <scope>NUCLEOTIDE SEQUENCE [LARGE SCALE GENOMIC DNA]</scope>
    <source>
        <strain evidence="2 3">JCM 19240</strain>
    </source>
</reference>
<reference evidence="2 3" key="1">
    <citation type="submission" date="2014-09" db="EMBL/GenBank/DDBJ databases">
        <title>Vibrio maritimus JCM 19240. (C210) whole genome shotgun sequence.</title>
        <authorList>
            <person name="Sawabe T."/>
            <person name="Meirelles P."/>
            <person name="Nakanishi M."/>
            <person name="Sayaka M."/>
            <person name="Hattori M."/>
            <person name="Ohkuma M."/>
        </authorList>
    </citation>
    <scope>NUCLEOTIDE SEQUENCE [LARGE SCALE GENOMIC DNA]</scope>
    <source>
        <strain evidence="2 3">JCM 19240</strain>
    </source>
</reference>
<evidence type="ECO:0000313" key="3">
    <source>
        <dbReference type="Proteomes" id="UP000029224"/>
    </source>
</evidence>
<dbReference type="OrthoDB" id="6397565at2"/>
<sequence length="231" mass="24607">MKKSICVLMISSALFGCGSTVTMEKSQAVSEQPELLLKTDGTFWGFGPEGTFDIAGRYHGKYSRSASTSSWFNTINTKEGEMVAEMTRTDNGATWTLVCSGGGTSVDIGSFSFGGNDPYICRISEAGKSVGEYKMERKSEAISLSTAKKEQGFIRLNSAHFNVASVHDGEGLMMSVDNPLGYSFSRGSVEVAAAQTNGSITLQTLAGLPEAEMDTLALGTVASALSWRPEE</sequence>
<name>A0A090U2T6_9VIBR</name>
<gene>
    <name evidence="2" type="ORF">JCM19240_4685</name>
</gene>
<dbReference type="PROSITE" id="PS51257">
    <property type="entry name" value="PROKAR_LIPOPROTEIN"/>
    <property type="match status" value="1"/>
</dbReference>
<accession>A0A090U2T6</accession>
<organism evidence="2 3">
    <name type="scientific">Vibrio maritimus</name>
    <dbReference type="NCBI Taxonomy" id="990268"/>
    <lineage>
        <taxon>Bacteria</taxon>
        <taxon>Pseudomonadati</taxon>
        <taxon>Pseudomonadota</taxon>
        <taxon>Gammaproteobacteria</taxon>
        <taxon>Vibrionales</taxon>
        <taxon>Vibrionaceae</taxon>
        <taxon>Vibrio</taxon>
    </lineage>
</organism>
<dbReference type="EMBL" id="BBMT01000015">
    <property type="protein sequence ID" value="GAL37282.1"/>
    <property type="molecule type" value="Genomic_DNA"/>
</dbReference>
<evidence type="ECO:0000256" key="1">
    <source>
        <dbReference type="SAM" id="SignalP"/>
    </source>
</evidence>
<keyword evidence="1" id="KW-0732">Signal</keyword>
<feature type="signal peptide" evidence="1">
    <location>
        <begin position="1"/>
        <end position="18"/>
    </location>
</feature>
<evidence type="ECO:0008006" key="4">
    <source>
        <dbReference type="Google" id="ProtNLM"/>
    </source>
</evidence>
<proteinExistence type="predicted"/>
<feature type="chain" id="PRO_5001864807" description="Lipoprotein" evidence="1">
    <location>
        <begin position="19"/>
        <end position="231"/>
    </location>
</feature>
<dbReference type="Proteomes" id="UP000029224">
    <property type="component" value="Unassembled WGS sequence"/>
</dbReference>
<dbReference type="AlphaFoldDB" id="A0A090U2T6"/>
<evidence type="ECO:0000313" key="2">
    <source>
        <dbReference type="EMBL" id="GAL37282.1"/>
    </source>
</evidence>
<comment type="caution">
    <text evidence="2">The sequence shown here is derived from an EMBL/GenBank/DDBJ whole genome shotgun (WGS) entry which is preliminary data.</text>
</comment>
<keyword evidence="3" id="KW-1185">Reference proteome</keyword>
<protein>
    <recommendedName>
        <fullName evidence="4">Lipoprotein</fullName>
    </recommendedName>
</protein>